<dbReference type="Proteomes" id="UP001056436">
    <property type="component" value="Unassembled WGS sequence"/>
</dbReference>
<dbReference type="AlphaFoldDB" id="A0A9P9XAI8"/>
<dbReference type="EMBL" id="SDAQ01000073">
    <property type="protein sequence ID" value="KAI3543234.1"/>
    <property type="molecule type" value="Genomic_DNA"/>
</dbReference>
<sequence length="154" mass="17281">MDRDQTRFAHIRLSRLSSCCFPQPYKVQVHPASKSLRRSCPDLTSLFLLPFQVPASTSPTISDPPFPAACRQDNHRRNKYSPTSLQLCSQVFLSGASKIPLSACALLHPSFATEPPTHLFDISILLLEHCIANSPYRLLSTIHYYPPTWITTSV</sequence>
<dbReference type="OrthoDB" id="10565766at2759"/>
<proteinExistence type="predicted"/>
<gene>
    <name evidence="1" type="ORF">CABS02_10111</name>
</gene>
<evidence type="ECO:0000313" key="1">
    <source>
        <dbReference type="EMBL" id="KAI3543234.1"/>
    </source>
</evidence>
<evidence type="ECO:0000313" key="2">
    <source>
        <dbReference type="Proteomes" id="UP001056436"/>
    </source>
</evidence>
<keyword evidence="2" id="KW-1185">Reference proteome</keyword>
<protein>
    <submittedName>
        <fullName evidence="1">Uncharacterized protein</fullName>
    </submittedName>
</protein>
<organism evidence="1 2">
    <name type="scientific">Colletotrichum abscissum</name>
    <dbReference type="NCBI Taxonomy" id="1671311"/>
    <lineage>
        <taxon>Eukaryota</taxon>
        <taxon>Fungi</taxon>
        <taxon>Dikarya</taxon>
        <taxon>Ascomycota</taxon>
        <taxon>Pezizomycotina</taxon>
        <taxon>Sordariomycetes</taxon>
        <taxon>Hypocreomycetidae</taxon>
        <taxon>Glomerellales</taxon>
        <taxon>Glomerellaceae</taxon>
        <taxon>Colletotrichum</taxon>
        <taxon>Colletotrichum acutatum species complex</taxon>
    </lineage>
</organism>
<accession>A0A9P9XAI8</accession>
<comment type="caution">
    <text evidence="1">The sequence shown here is derived from an EMBL/GenBank/DDBJ whole genome shotgun (WGS) entry which is preliminary data.</text>
</comment>
<reference evidence="1" key="1">
    <citation type="submission" date="2019-01" db="EMBL/GenBank/DDBJ databases">
        <title>Colletotrichum abscissum LGMF1257.</title>
        <authorList>
            <person name="Baroncelli R."/>
        </authorList>
    </citation>
    <scope>NUCLEOTIDE SEQUENCE</scope>
    <source>
        <strain evidence="1">Ca142</strain>
    </source>
</reference>
<name>A0A9P9XAI8_9PEZI</name>